<sequence>MSTEGLSTEGLSSVEPTGFDDVDVFARFDAGAGAREKVDLYNTFRRLRERAPLVESTLTTELGVDPSIWVTPAHTGYEGLNAPTFLAVGYDAVHTVLRDQENFGQLAQVRAYRHTIGDVLTALESDAHRSERSLVSQAFSRRAIENWGDEVIAPVAAGLVAEIGAGDTAELMSQFAFPFSARVIAGVLGLPTSQSDRMLNLALACVALAEPELAEWGKTGMTRWADEVIAARRADPSNDGHDVISMLVRAEQDGESLTGEQITTFVRFLYPAGFETTYRAMSNTIVALLSTGQWDVLRADRSLLGNAVAEGLRWQTSLIGHPRVARSDVEVDGVHVPEGAVVLAFHAAANRDPSRWEDPDRFDITRPIKLNATFGFGAHLCLGKPLAEAEIKRALDVLLDAFPDLHLDPDADPADRVVNGVAFRSPAGVQVRLR</sequence>
<name>A0ABP8RZG8_9PSEU</name>
<keyword evidence="4" id="KW-1185">Reference proteome</keyword>
<keyword evidence="2" id="KW-0479">Metal-binding</keyword>
<evidence type="ECO:0000256" key="1">
    <source>
        <dbReference type="ARBA" id="ARBA00010617"/>
    </source>
</evidence>
<organism evidence="3 4">
    <name type="scientific">Pseudonocardia xishanensis</name>
    <dbReference type="NCBI Taxonomy" id="630995"/>
    <lineage>
        <taxon>Bacteria</taxon>
        <taxon>Bacillati</taxon>
        <taxon>Actinomycetota</taxon>
        <taxon>Actinomycetes</taxon>
        <taxon>Pseudonocardiales</taxon>
        <taxon>Pseudonocardiaceae</taxon>
        <taxon>Pseudonocardia</taxon>
    </lineage>
</organism>
<keyword evidence="2" id="KW-0503">Monooxygenase</keyword>
<reference evidence="4" key="1">
    <citation type="journal article" date="2019" name="Int. J. Syst. Evol. Microbiol.">
        <title>The Global Catalogue of Microorganisms (GCM) 10K type strain sequencing project: providing services to taxonomists for standard genome sequencing and annotation.</title>
        <authorList>
            <consortium name="The Broad Institute Genomics Platform"/>
            <consortium name="The Broad Institute Genome Sequencing Center for Infectious Disease"/>
            <person name="Wu L."/>
            <person name="Ma J."/>
        </authorList>
    </citation>
    <scope>NUCLEOTIDE SEQUENCE [LARGE SCALE GENOMIC DNA]</scope>
    <source>
        <strain evidence="4">JCM 17906</strain>
    </source>
</reference>
<evidence type="ECO:0000313" key="3">
    <source>
        <dbReference type="EMBL" id="GAA4554610.1"/>
    </source>
</evidence>
<accession>A0ABP8RZG8</accession>
<gene>
    <name evidence="3" type="ORF">GCM10023175_52910</name>
</gene>
<dbReference type="InterPro" id="IPR017972">
    <property type="entry name" value="Cyt_P450_CS"/>
</dbReference>
<proteinExistence type="inferred from homology"/>
<evidence type="ECO:0000256" key="2">
    <source>
        <dbReference type="RuleBase" id="RU000461"/>
    </source>
</evidence>
<dbReference type="RefSeq" id="WP_345424197.1">
    <property type="nucleotide sequence ID" value="NZ_BAABGT010000083.1"/>
</dbReference>
<dbReference type="PRINTS" id="PR00359">
    <property type="entry name" value="BP450"/>
</dbReference>
<dbReference type="SUPFAM" id="SSF48264">
    <property type="entry name" value="Cytochrome P450"/>
    <property type="match status" value="1"/>
</dbReference>
<keyword evidence="2" id="KW-0349">Heme</keyword>
<evidence type="ECO:0000313" key="4">
    <source>
        <dbReference type="Proteomes" id="UP001501598"/>
    </source>
</evidence>
<keyword evidence="2" id="KW-0560">Oxidoreductase</keyword>
<comment type="similarity">
    <text evidence="1 2">Belongs to the cytochrome P450 family.</text>
</comment>
<dbReference type="InterPro" id="IPR036396">
    <property type="entry name" value="Cyt_P450_sf"/>
</dbReference>
<dbReference type="InterPro" id="IPR001128">
    <property type="entry name" value="Cyt_P450"/>
</dbReference>
<dbReference type="EMBL" id="BAABGT010000083">
    <property type="protein sequence ID" value="GAA4554610.1"/>
    <property type="molecule type" value="Genomic_DNA"/>
</dbReference>
<dbReference type="PANTHER" id="PTHR46696">
    <property type="entry name" value="P450, PUTATIVE (EUROFUNG)-RELATED"/>
    <property type="match status" value="1"/>
</dbReference>
<dbReference type="Pfam" id="PF00067">
    <property type="entry name" value="p450"/>
    <property type="match status" value="1"/>
</dbReference>
<dbReference type="PROSITE" id="PS00086">
    <property type="entry name" value="CYTOCHROME_P450"/>
    <property type="match status" value="1"/>
</dbReference>
<keyword evidence="2" id="KW-0408">Iron</keyword>
<dbReference type="InterPro" id="IPR002397">
    <property type="entry name" value="Cyt_P450_B"/>
</dbReference>
<dbReference type="PANTHER" id="PTHR46696:SF3">
    <property type="entry name" value="PULCHERRIMINIC ACID SYNTHASE"/>
    <property type="match status" value="1"/>
</dbReference>
<dbReference type="Gene3D" id="1.10.630.10">
    <property type="entry name" value="Cytochrome P450"/>
    <property type="match status" value="1"/>
</dbReference>
<dbReference type="Proteomes" id="UP001501598">
    <property type="component" value="Unassembled WGS sequence"/>
</dbReference>
<protein>
    <submittedName>
        <fullName evidence="3">Cytochrome P450</fullName>
    </submittedName>
</protein>
<comment type="caution">
    <text evidence="3">The sequence shown here is derived from an EMBL/GenBank/DDBJ whole genome shotgun (WGS) entry which is preliminary data.</text>
</comment>